<keyword evidence="2" id="KW-1185">Reference proteome</keyword>
<dbReference type="EMBL" id="UYJE01004622">
    <property type="protein sequence ID" value="VDI29772.1"/>
    <property type="molecule type" value="Genomic_DNA"/>
</dbReference>
<sequence length="83" mass="9291">MYKAIKATYSKLQAAVRLNDQLTDWFAVEAGVRQGDNLAPTLFTLFIDDLVPEINSLGLEIDIGNECLSSLLCADDYRHRLTD</sequence>
<evidence type="ECO:0008006" key="3">
    <source>
        <dbReference type="Google" id="ProtNLM"/>
    </source>
</evidence>
<dbReference type="OrthoDB" id="6152395at2759"/>
<protein>
    <recommendedName>
        <fullName evidence="3">Reverse transcriptase domain-containing protein</fullName>
    </recommendedName>
</protein>
<organism evidence="1 2">
    <name type="scientific">Mytilus galloprovincialis</name>
    <name type="common">Mediterranean mussel</name>
    <dbReference type="NCBI Taxonomy" id="29158"/>
    <lineage>
        <taxon>Eukaryota</taxon>
        <taxon>Metazoa</taxon>
        <taxon>Spiralia</taxon>
        <taxon>Lophotrochozoa</taxon>
        <taxon>Mollusca</taxon>
        <taxon>Bivalvia</taxon>
        <taxon>Autobranchia</taxon>
        <taxon>Pteriomorphia</taxon>
        <taxon>Mytilida</taxon>
        <taxon>Mytiloidea</taxon>
        <taxon>Mytilidae</taxon>
        <taxon>Mytilinae</taxon>
        <taxon>Mytilus</taxon>
    </lineage>
</organism>
<comment type="caution">
    <text evidence="1">The sequence shown here is derived from an EMBL/GenBank/DDBJ whole genome shotgun (WGS) entry which is preliminary data.</text>
</comment>
<evidence type="ECO:0000313" key="2">
    <source>
        <dbReference type="Proteomes" id="UP000596742"/>
    </source>
</evidence>
<evidence type="ECO:0000313" key="1">
    <source>
        <dbReference type="EMBL" id="VDI29772.1"/>
    </source>
</evidence>
<accession>A0A8B6E658</accession>
<proteinExistence type="predicted"/>
<reference evidence="1" key="1">
    <citation type="submission" date="2018-11" db="EMBL/GenBank/DDBJ databases">
        <authorList>
            <person name="Alioto T."/>
            <person name="Alioto T."/>
        </authorList>
    </citation>
    <scope>NUCLEOTIDE SEQUENCE</scope>
</reference>
<dbReference type="AlphaFoldDB" id="A0A8B6E658"/>
<dbReference type="Proteomes" id="UP000596742">
    <property type="component" value="Unassembled WGS sequence"/>
</dbReference>
<name>A0A8B6E658_MYTGA</name>
<gene>
    <name evidence="1" type="ORF">MGAL_10B035326</name>
</gene>